<organism evidence="1 2">
    <name type="scientific">Suillus subaureus</name>
    <dbReference type="NCBI Taxonomy" id="48587"/>
    <lineage>
        <taxon>Eukaryota</taxon>
        <taxon>Fungi</taxon>
        <taxon>Dikarya</taxon>
        <taxon>Basidiomycota</taxon>
        <taxon>Agaricomycotina</taxon>
        <taxon>Agaricomycetes</taxon>
        <taxon>Agaricomycetidae</taxon>
        <taxon>Boletales</taxon>
        <taxon>Suillineae</taxon>
        <taxon>Suillaceae</taxon>
        <taxon>Suillus</taxon>
    </lineage>
</organism>
<dbReference type="GeneID" id="64632677"/>
<evidence type="ECO:0000313" key="2">
    <source>
        <dbReference type="Proteomes" id="UP000807769"/>
    </source>
</evidence>
<protein>
    <recommendedName>
        <fullName evidence="3">SGNH hydrolase-type esterase domain-containing protein</fullName>
    </recommendedName>
</protein>
<dbReference type="EMBL" id="JABBWG010000041">
    <property type="protein sequence ID" value="KAG1807853.1"/>
    <property type="molecule type" value="Genomic_DNA"/>
</dbReference>
<sequence length="287" mass="32227">MYEKYRLWQAEEWMFPSPRAITTIIELKLETALFLLCIQVQSQFAEAGGIVLSYDDPLIDHNDRTGSSFKINVQDFSNLTLNLGPYMFNPVFLVCFNATQGVNVIPFGDPFSTLDAVVRVNSIGWQDNHVSIESIELNIASLLPYEQSHIAFQCIGNSLSAGQYLLLGVNQAWSSDVTQISRKRTDPLHNYTTPWNFKPDYPAVTYVVCIIGANDSGNNITASAFYQVLTLTLYLHKLTGNIRITTYPVQPLFFILPPLSPTVQGHQKVAECFESSLEAWVMVTEGR</sequence>
<dbReference type="Proteomes" id="UP000807769">
    <property type="component" value="Unassembled WGS sequence"/>
</dbReference>
<gene>
    <name evidence="1" type="ORF">BJ212DRAFT_1449215</name>
</gene>
<evidence type="ECO:0008006" key="3">
    <source>
        <dbReference type="Google" id="ProtNLM"/>
    </source>
</evidence>
<dbReference type="AlphaFoldDB" id="A0A9P7E0W0"/>
<accession>A0A9P7E0W0</accession>
<dbReference type="RefSeq" id="XP_041188311.1">
    <property type="nucleotide sequence ID" value="XM_041338661.1"/>
</dbReference>
<comment type="caution">
    <text evidence="1">The sequence shown here is derived from an EMBL/GenBank/DDBJ whole genome shotgun (WGS) entry which is preliminary data.</text>
</comment>
<reference evidence="1" key="1">
    <citation type="journal article" date="2020" name="New Phytol.">
        <title>Comparative genomics reveals dynamic genome evolution in host specialist ectomycorrhizal fungi.</title>
        <authorList>
            <person name="Lofgren L.A."/>
            <person name="Nguyen N.H."/>
            <person name="Vilgalys R."/>
            <person name="Ruytinx J."/>
            <person name="Liao H.L."/>
            <person name="Branco S."/>
            <person name="Kuo A."/>
            <person name="LaButti K."/>
            <person name="Lipzen A."/>
            <person name="Andreopoulos W."/>
            <person name="Pangilinan J."/>
            <person name="Riley R."/>
            <person name="Hundley H."/>
            <person name="Na H."/>
            <person name="Barry K."/>
            <person name="Grigoriev I.V."/>
            <person name="Stajich J.E."/>
            <person name="Kennedy P.G."/>
        </authorList>
    </citation>
    <scope>NUCLEOTIDE SEQUENCE</scope>
    <source>
        <strain evidence="1">MN1</strain>
    </source>
</reference>
<proteinExistence type="predicted"/>
<keyword evidence="2" id="KW-1185">Reference proteome</keyword>
<dbReference type="OrthoDB" id="2661094at2759"/>
<evidence type="ECO:0000313" key="1">
    <source>
        <dbReference type="EMBL" id="KAG1807853.1"/>
    </source>
</evidence>
<name>A0A9P7E0W0_9AGAM</name>